<dbReference type="CDD" id="cd06224">
    <property type="entry name" value="REM"/>
    <property type="match status" value="1"/>
</dbReference>
<dbReference type="InterPro" id="IPR027417">
    <property type="entry name" value="P-loop_NTPase"/>
</dbReference>
<feature type="region of interest" description="Disordered" evidence="4">
    <location>
        <begin position="1029"/>
        <end position="1048"/>
    </location>
</feature>
<dbReference type="InterPro" id="IPR008948">
    <property type="entry name" value="L-Aspartase-like"/>
</dbReference>
<evidence type="ECO:0000256" key="1">
    <source>
        <dbReference type="ARBA" id="ARBA00007238"/>
    </source>
</evidence>
<comment type="similarity">
    <text evidence="1 3">Belongs to the PAL/histidase family.</text>
</comment>
<dbReference type="GO" id="GO:0005085">
    <property type="term" value="F:guanyl-nucleotide exchange factor activity"/>
    <property type="evidence" value="ECO:0007669"/>
    <property type="project" value="UniProtKB-KW"/>
</dbReference>
<dbReference type="PANTHER" id="PTHR10362">
    <property type="entry name" value="HISTIDINE AMMONIA-LYASE"/>
    <property type="match status" value="1"/>
</dbReference>
<dbReference type="GO" id="GO:0016841">
    <property type="term" value="F:ammonia-lyase activity"/>
    <property type="evidence" value="ECO:0007669"/>
    <property type="project" value="InterPro"/>
</dbReference>
<evidence type="ECO:0000313" key="7">
    <source>
        <dbReference type="EMBL" id="KAB5592485.1"/>
    </source>
</evidence>
<dbReference type="InterPro" id="IPR023578">
    <property type="entry name" value="Ras_GEF_dom_sf"/>
</dbReference>
<dbReference type="Gene3D" id="1.10.840.10">
    <property type="entry name" value="Ras guanine-nucleotide exchange factors catalytic domain"/>
    <property type="match status" value="1"/>
</dbReference>
<dbReference type="PROSITE" id="PS00488">
    <property type="entry name" value="PAL_HISTIDASE"/>
    <property type="match status" value="1"/>
</dbReference>
<dbReference type="InterPro" id="IPR001106">
    <property type="entry name" value="Aromatic_Lyase"/>
</dbReference>
<dbReference type="InterPro" id="IPR001895">
    <property type="entry name" value="RASGEF_cat_dom"/>
</dbReference>
<comment type="caution">
    <text evidence="7">The sequence shown here is derived from an EMBL/GenBank/DDBJ whole genome shotgun (WGS) entry which is preliminary data.</text>
</comment>
<dbReference type="InterPro" id="IPR036964">
    <property type="entry name" value="RASGEF_cat_dom_sf"/>
</dbReference>
<evidence type="ECO:0000256" key="4">
    <source>
        <dbReference type="SAM" id="MobiDB-lite"/>
    </source>
</evidence>
<dbReference type="Proteomes" id="UP000383932">
    <property type="component" value="Unassembled WGS sequence"/>
</dbReference>
<dbReference type="InterPro" id="IPR022313">
    <property type="entry name" value="Phe/His_NH3-lyase_AS"/>
</dbReference>
<dbReference type="GO" id="GO:0006559">
    <property type="term" value="P:L-phenylalanine catabolic process"/>
    <property type="evidence" value="ECO:0007669"/>
    <property type="project" value="InterPro"/>
</dbReference>
<keyword evidence="3" id="KW-0456">Lyase</keyword>
<organism evidence="7 8">
    <name type="scientific">Ceratobasidium theobromae</name>
    <dbReference type="NCBI Taxonomy" id="1582974"/>
    <lineage>
        <taxon>Eukaryota</taxon>
        <taxon>Fungi</taxon>
        <taxon>Dikarya</taxon>
        <taxon>Basidiomycota</taxon>
        <taxon>Agaricomycotina</taxon>
        <taxon>Agaricomycetes</taxon>
        <taxon>Cantharellales</taxon>
        <taxon>Ceratobasidiaceae</taxon>
        <taxon>Ceratobasidium</taxon>
    </lineage>
</organism>
<dbReference type="Pfam" id="PF00221">
    <property type="entry name" value="Lyase_aromatic"/>
    <property type="match status" value="1"/>
</dbReference>
<evidence type="ECO:0000259" key="5">
    <source>
        <dbReference type="PROSITE" id="PS50009"/>
    </source>
</evidence>
<keyword evidence="2" id="KW-0344">Guanine-nucleotide releasing factor</keyword>
<dbReference type="Pfam" id="PF00618">
    <property type="entry name" value="RasGEF_N"/>
    <property type="match status" value="1"/>
</dbReference>
<dbReference type="Gene3D" id="1.20.870.10">
    <property type="entry name" value="Son of sevenless (SoS) protein Chain: S domain 1"/>
    <property type="match status" value="1"/>
</dbReference>
<feature type="domain" description="N-terminal Ras-GEF" evidence="6">
    <location>
        <begin position="1118"/>
        <end position="1243"/>
    </location>
</feature>
<evidence type="ECO:0000313" key="8">
    <source>
        <dbReference type="Proteomes" id="UP000383932"/>
    </source>
</evidence>
<dbReference type="GO" id="GO:0005737">
    <property type="term" value="C:cytoplasm"/>
    <property type="evidence" value="ECO:0007669"/>
    <property type="project" value="InterPro"/>
</dbReference>
<feature type="region of interest" description="Disordered" evidence="4">
    <location>
        <begin position="1301"/>
        <end position="1340"/>
    </location>
</feature>
<dbReference type="Gene3D" id="1.20.200.10">
    <property type="entry name" value="Fumarase/aspartase (Central domain)"/>
    <property type="match status" value="1"/>
</dbReference>
<evidence type="ECO:0000256" key="3">
    <source>
        <dbReference type="RuleBase" id="RU003954"/>
    </source>
</evidence>
<gene>
    <name evidence="7" type="ORF">CTheo_4076</name>
</gene>
<dbReference type="EMBL" id="SSOP01000063">
    <property type="protein sequence ID" value="KAB5592485.1"/>
    <property type="molecule type" value="Genomic_DNA"/>
</dbReference>
<feature type="region of interest" description="Disordered" evidence="4">
    <location>
        <begin position="975"/>
        <end position="1024"/>
    </location>
</feature>
<dbReference type="PROSITE" id="PS50009">
    <property type="entry name" value="RASGEF_CAT"/>
    <property type="match status" value="1"/>
</dbReference>
<evidence type="ECO:0000256" key="2">
    <source>
        <dbReference type="PROSITE-ProRule" id="PRU00168"/>
    </source>
</evidence>
<dbReference type="SUPFAM" id="SSF48366">
    <property type="entry name" value="Ras GEF"/>
    <property type="match status" value="1"/>
</dbReference>
<dbReference type="OrthoDB" id="10051290at2759"/>
<dbReference type="InterPro" id="IPR023144">
    <property type="entry name" value="Phe_NH3-lyase_shielding_dom_sf"/>
</dbReference>
<dbReference type="InterPro" id="IPR000651">
    <property type="entry name" value="Ras-like_Gua-exchang_fac_N"/>
</dbReference>
<dbReference type="Gene3D" id="1.10.274.20">
    <property type="entry name" value="Phenylalanine ammonia-lyase 1, domain 3"/>
    <property type="match status" value="1"/>
</dbReference>
<dbReference type="Pfam" id="PF00617">
    <property type="entry name" value="RasGEF"/>
    <property type="match status" value="1"/>
</dbReference>
<name>A0A5N5QL33_9AGAM</name>
<dbReference type="Gene3D" id="1.10.275.10">
    <property type="entry name" value="Fumarase/aspartase (N-terminal domain)"/>
    <property type="match status" value="1"/>
</dbReference>
<evidence type="ECO:0000259" key="6">
    <source>
        <dbReference type="PROSITE" id="PS50212"/>
    </source>
</evidence>
<proteinExistence type="inferred from homology"/>
<dbReference type="NCBIfam" id="TIGR01226">
    <property type="entry name" value="phe_am_lyase"/>
    <property type="match status" value="1"/>
</dbReference>
<dbReference type="GO" id="GO:0007264">
    <property type="term" value="P:small GTPase-mediated signal transduction"/>
    <property type="evidence" value="ECO:0007669"/>
    <property type="project" value="InterPro"/>
</dbReference>
<protein>
    <submittedName>
        <fullName evidence="7">Rap guanine nucleotide exchange factor 3</fullName>
    </submittedName>
</protein>
<accession>A0A5N5QL33</accession>
<dbReference type="InterPro" id="IPR024083">
    <property type="entry name" value="Fumarase/histidase_N"/>
</dbReference>
<dbReference type="Gene3D" id="3.40.50.300">
    <property type="entry name" value="P-loop containing nucleotide triphosphate hydrolases"/>
    <property type="match status" value="1"/>
</dbReference>
<keyword evidence="8" id="KW-1185">Reference proteome</keyword>
<dbReference type="CDD" id="cd00332">
    <property type="entry name" value="PAL-HAL"/>
    <property type="match status" value="1"/>
</dbReference>
<dbReference type="SMART" id="SM00147">
    <property type="entry name" value="RasGEF"/>
    <property type="match status" value="1"/>
</dbReference>
<feature type="region of interest" description="Disordered" evidence="4">
    <location>
        <begin position="711"/>
        <end position="784"/>
    </location>
</feature>
<sequence>MAIDAGITTASNGYATNGHYKPAPVPSYSTPSTSSTMLDTFLSSQATIQSHRSGKPVTVDGHNLSIPSIVAAARYGAHVALDESSTVKTRMAKAEAAIDEKLATGKSVYGISTGFGGSADTRTSQHLALGKALLQHQHSGVLPSFTHPSHVASEKPETPLALSDPLNTLSMPESWVRAAMLIRMNSLVRGHSGVRWVLLERMAAILEKDITPLVPLRGSISASGDLSPLSYVAGTIFGNEQIRVFHGKRCAEGPRQITSSRAALEAAGIEPLRLAPKEHLGLLNGTAFSAAVASLALNDAVHMGMLAQVLTAMGTEALVGMQGSHHPFIHAVARPHPGQVEAAKHIWNLLEGSQLAVTGEEKEITIAEDDGKLRQDRYPLRTAPQFIGPQLEDILHAWAAVTQECNTTTDNPLIDGETGHVHHGGNFQAMAVTNAMEKTRLALHHLGKIMFAQSTELLNPAFNRGLPPSLAASDPSVNYHAKGLDIATAAYVSELGFLANPVSTHIQSAEMHNQAVNSLALISARATVQALDVLSLLVASYLYLICQAVDLRAQQKELAEGVKQIISEELSRNFTCSVAAVEGPVFKAVMESFEGTATMDAVPRMKTAAAAASAPLLDLVPGSELAGIQAFRASVGTRSGELYRRLQGEYLRGERGPAPAAALLGHTRPVYEFVRVKLGIKMHGIDNLNAFEEDWTGLSIGQNVALVYERASQEPHPPRRSSPPSMHHSAPLRKNVISKSTLDLRTPTRDTFSAHESRALRLPGLGRRRSAPLHHPREAAPPMPTSADYVLGVIGSKGCGKTTLIRHAISADAEESRIVAASADGPTMTLACTSVFRGVARILEIDADQLLDLSEPTDKLWPDGFPKLHGLAVCYDAHDQHSYNQAKHVLAGLAASFADPSFIAVLIACKSDSLDDSGSPGPELPPNRAAKLGARFGAKFLQVTTRAPEGLSHMMHTFQWMLDHLSTSRGTKRLIIIPRGKKSSGRASEPTLRTASRTPEPPKTPDPPHEPTLPARSRTKSAGDLVSTWISDASDPRPEKLAAPGRTSDDSVLAFGFPKVPIGVPSVVREDREREIEVVQIPTPKPSEEVRPIPAVQMPLQLKIDGTPSEAPPRKMPAPLCMRWATAEQLIDKLFFSGVSEDEPWFIFNFFLTYRLFMTPRTVLLSFQKRLRELDESPADPILAAFVQQRLCELLQHWIEDYPNDFASPGAPSALAAVVRTACENTHLMYYGSEFTYFLDELPYLADDAASWAYISADTPIEDESLYEFELDFDRDFNLGPEPGLFTNASLFDPGYTIASNPGSQVQLDREEEPPTSDSARRATRYESANEEGIVRGISPESRRGVPPVLKALQNVVPLLFEYDPTSVAEEITRLETQLFLKITPRDWVRRGVKEDKLGKPKSIVEMNAFFDRIGKWVMSLVVSLNRAQDRARLVTFLCDVAQSLRTLNNYSSLRAFHVGINCVCETGDVVQSQVPDKTWRKYQSADKLLRVNENHLLYRLAVKNTFGAGIPSLEVHSSDLSRIGEMPNTNAEGQIHWAKFTHLGNNIHEIYGFQERIREDGEYAFEPRPPLTKLILETELLDMDSIYERCSQVDRDLQHGYPVPIQTSTASRLREYLRR</sequence>
<feature type="domain" description="Ras-GEF" evidence="5">
    <location>
        <begin position="1364"/>
        <end position="1597"/>
    </location>
</feature>
<dbReference type="SUPFAM" id="SSF52540">
    <property type="entry name" value="P-loop containing nucleoside triphosphate hydrolases"/>
    <property type="match status" value="1"/>
</dbReference>
<feature type="compositionally biased region" description="Basic and acidic residues" evidence="4">
    <location>
        <begin position="746"/>
        <end position="759"/>
    </location>
</feature>
<dbReference type="PROSITE" id="PS50212">
    <property type="entry name" value="RASGEF_NTER"/>
    <property type="match status" value="1"/>
</dbReference>
<dbReference type="InterPro" id="IPR005922">
    <property type="entry name" value="Phe_NH3-lyase"/>
</dbReference>
<dbReference type="SUPFAM" id="SSF48557">
    <property type="entry name" value="L-aspartase-like"/>
    <property type="match status" value="1"/>
</dbReference>
<reference evidence="7 8" key="1">
    <citation type="journal article" date="2019" name="Fungal Biol. Biotechnol.">
        <title>Draft genome sequence of fastidious pathogen Ceratobasidium theobromae, which causes vascular-streak dieback in Theobroma cacao.</title>
        <authorList>
            <person name="Ali S.S."/>
            <person name="Asman A."/>
            <person name="Shao J."/>
            <person name="Firmansyah A.P."/>
            <person name="Susilo A.W."/>
            <person name="Rosmana A."/>
            <person name="McMahon P."/>
            <person name="Junaid M."/>
            <person name="Guest D."/>
            <person name="Kheng T.Y."/>
            <person name="Meinhardt L.W."/>
            <person name="Bailey B.A."/>
        </authorList>
    </citation>
    <scope>NUCLEOTIDE SEQUENCE [LARGE SCALE GENOMIC DNA]</scope>
    <source>
        <strain evidence="7 8">CT2</strain>
    </source>
</reference>